<evidence type="ECO:0000313" key="5">
    <source>
        <dbReference type="Proteomes" id="UP001355207"/>
    </source>
</evidence>
<dbReference type="AlphaFoldDB" id="A0AAX4K294"/>
<comment type="similarity">
    <text evidence="1">Belongs to the bacterial ribosomal protein bL21 family.</text>
</comment>
<dbReference type="GO" id="GO:0003735">
    <property type="term" value="F:structural constituent of ribosome"/>
    <property type="evidence" value="ECO:0007669"/>
    <property type="project" value="TreeGrafter"/>
</dbReference>
<dbReference type="Proteomes" id="UP001355207">
    <property type="component" value="Chromosome 8"/>
</dbReference>
<dbReference type="InterPro" id="IPR036164">
    <property type="entry name" value="bL21-like_sf"/>
</dbReference>
<feature type="region of interest" description="Disordered" evidence="3">
    <location>
        <begin position="20"/>
        <end position="44"/>
    </location>
</feature>
<dbReference type="PANTHER" id="PTHR21349:SF0">
    <property type="entry name" value="LARGE RIBOSOMAL SUBUNIT PROTEIN BL21M"/>
    <property type="match status" value="1"/>
</dbReference>
<dbReference type="GO" id="GO:0005762">
    <property type="term" value="C:mitochondrial large ribosomal subunit"/>
    <property type="evidence" value="ECO:0007669"/>
    <property type="project" value="TreeGrafter"/>
</dbReference>
<dbReference type="RefSeq" id="XP_066077980.1">
    <property type="nucleotide sequence ID" value="XM_066221883.1"/>
</dbReference>
<dbReference type="PANTHER" id="PTHR21349">
    <property type="entry name" value="50S RIBOSOMAL PROTEIN L21"/>
    <property type="match status" value="1"/>
</dbReference>
<dbReference type="SUPFAM" id="SSF141091">
    <property type="entry name" value="L21p-like"/>
    <property type="match status" value="1"/>
</dbReference>
<gene>
    <name evidence="4" type="ORF">L201_006160</name>
</gene>
<organism evidence="4 5">
    <name type="scientific">Kwoniella dendrophila CBS 6074</name>
    <dbReference type="NCBI Taxonomy" id="1295534"/>
    <lineage>
        <taxon>Eukaryota</taxon>
        <taxon>Fungi</taxon>
        <taxon>Dikarya</taxon>
        <taxon>Basidiomycota</taxon>
        <taxon>Agaricomycotina</taxon>
        <taxon>Tremellomycetes</taxon>
        <taxon>Tremellales</taxon>
        <taxon>Cryptococcaceae</taxon>
        <taxon>Kwoniella</taxon>
    </lineage>
</organism>
<dbReference type="InterPro" id="IPR028909">
    <property type="entry name" value="bL21-like"/>
</dbReference>
<dbReference type="Pfam" id="PF00829">
    <property type="entry name" value="Ribosomal_L21p"/>
    <property type="match status" value="1"/>
</dbReference>
<reference evidence="4 5" key="1">
    <citation type="submission" date="2024-01" db="EMBL/GenBank/DDBJ databases">
        <title>Comparative genomics of Cryptococcus and Kwoniella reveals pathogenesis evolution and contrasting modes of karyotype evolution via chromosome fusion or intercentromeric recombination.</title>
        <authorList>
            <person name="Coelho M.A."/>
            <person name="David-Palma M."/>
            <person name="Shea T."/>
            <person name="Bowers K."/>
            <person name="McGinley-Smith S."/>
            <person name="Mohammad A.W."/>
            <person name="Gnirke A."/>
            <person name="Yurkov A.M."/>
            <person name="Nowrousian M."/>
            <person name="Sun S."/>
            <person name="Cuomo C.A."/>
            <person name="Heitman J."/>
        </authorList>
    </citation>
    <scope>NUCLEOTIDE SEQUENCE [LARGE SCALE GENOMIC DNA]</scope>
    <source>
        <strain evidence="4 5">CBS 6074</strain>
    </source>
</reference>
<evidence type="ECO:0000256" key="1">
    <source>
        <dbReference type="ARBA" id="ARBA00008563"/>
    </source>
</evidence>
<sequence length="238" mass="26135">MSIRPSITSAFARLSLSRGLQTTAPLPPPTTPLPPSDIPFASSSSSSSSSAIASSSSNVLSHLPPIIPSSSSSTSNVKLPKSTKEALDLIESQSTENKGRYLITRLYSRNYLLHSKDILTLPQLKPIQPIGTQLNLTKILELGSRDYSIRSNASIAKKLKSNMSNWKEKKLSNFENIPKGLVECKLTILEHTKSPLERILKKKRRKGYKKTIEHKQGYTRLRVGDIIINGGKEGVSSI</sequence>
<dbReference type="EMBL" id="CP144105">
    <property type="protein sequence ID" value="WWC91218.1"/>
    <property type="molecule type" value="Genomic_DNA"/>
</dbReference>
<evidence type="ECO:0000256" key="2">
    <source>
        <dbReference type="ARBA" id="ARBA00044129"/>
    </source>
</evidence>
<evidence type="ECO:0000256" key="3">
    <source>
        <dbReference type="SAM" id="MobiDB-lite"/>
    </source>
</evidence>
<evidence type="ECO:0000313" key="4">
    <source>
        <dbReference type="EMBL" id="WWC91218.1"/>
    </source>
</evidence>
<keyword evidence="5" id="KW-1185">Reference proteome</keyword>
<feature type="compositionally biased region" description="Pro residues" evidence="3">
    <location>
        <begin position="25"/>
        <end position="37"/>
    </location>
</feature>
<accession>A0AAX4K294</accession>
<protein>
    <recommendedName>
        <fullName evidence="2">Large ribosomal subunit protein bL21m</fullName>
    </recommendedName>
</protein>
<name>A0AAX4K294_9TREE</name>
<proteinExistence type="inferred from homology"/>
<dbReference type="GeneID" id="91096829"/>